<dbReference type="EMBL" id="LVVT01000007">
    <property type="protein sequence ID" value="TQS83918.1"/>
    <property type="molecule type" value="Genomic_DNA"/>
</dbReference>
<proteinExistence type="predicted"/>
<comment type="caution">
    <text evidence="1">The sequence shown here is derived from an EMBL/GenBank/DDBJ whole genome shotgun (WGS) entry which is preliminary data.</text>
</comment>
<dbReference type="Proteomes" id="UP000752814">
    <property type="component" value="Unassembled WGS sequence"/>
</dbReference>
<evidence type="ECO:0000313" key="1">
    <source>
        <dbReference type="EMBL" id="TQS83918.1"/>
    </source>
</evidence>
<gene>
    <name evidence="1" type="ORF">A3207_06200</name>
</gene>
<reference evidence="1" key="1">
    <citation type="submission" date="2016-03" db="EMBL/GenBank/DDBJ databases">
        <authorList>
            <person name="Borrel G."/>
            <person name="Mccann A."/>
            <person name="O'Toole P.W."/>
        </authorList>
    </citation>
    <scope>NUCLEOTIDE SEQUENCE</scope>
    <source>
        <strain evidence="1">183</strain>
    </source>
</reference>
<evidence type="ECO:0000313" key="2">
    <source>
        <dbReference type="Proteomes" id="UP000752814"/>
    </source>
</evidence>
<name>A0A8J8TEN6_9ARCH</name>
<protein>
    <submittedName>
        <fullName evidence="1">Uncharacterized protein</fullName>
    </submittedName>
</protein>
<accession>A0A8J8TEN6</accession>
<sequence>MLEIYIQYSGSSAVLQYLIFLKKSKELIKIKPALAGLLPERSNGIRCRRYARHYLIRAKARMNFLDISLNPDAESSIQFESQAQIWMFIELGLKRICNIKSKNFKTELQQREF</sequence>
<organism evidence="1 2">
    <name type="scientific">Candidatus Methanomassiliicoccus intestinalis</name>
    <dbReference type="NCBI Taxonomy" id="1406512"/>
    <lineage>
        <taxon>Archaea</taxon>
        <taxon>Methanobacteriati</taxon>
        <taxon>Thermoplasmatota</taxon>
        <taxon>Thermoplasmata</taxon>
        <taxon>Methanomassiliicoccales</taxon>
        <taxon>Methanomassiliicoccaceae</taxon>
        <taxon>Methanomassiliicoccus</taxon>
    </lineage>
</organism>
<dbReference type="AlphaFoldDB" id="A0A8J8TEN6"/>
<dbReference type="RefSeq" id="WP_400194566.1">
    <property type="nucleotide sequence ID" value="NZ_CAYAYE010000042.1"/>
</dbReference>